<protein>
    <submittedName>
        <fullName evidence="5">Uncharacterized protein</fullName>
    </submittedName>
</protein>
<dbReference type="PROSITE" id="PS50297">
    <property type="entry name" value="ANK_REP_REGION"/>
    <property type="match status" value="1"/>
</dbReference>
<keyword evidence="6" id="KW-1185">Reference proteome</keyword>
<reference evidence="5" key="1">
    <citation type="submission" date="2023-03" db="EMBL/GenBank/DDBJ databases">
        <title>Massive genome expansion in bonnet fungi (Mycena s.s.) driven by repeated elements and novel gene families across ecological guilds.</title>
        <authorList>
            <consortium name="Lawrence Berkeley National Laboratory"/>
            <person name="Harder C.B."/>
            <person name="Miyauchi S."/>
            <person name="Viragh M."/>
            <person name="Kuo A."/>
            <person name="Thoen E."/>
            <person name="Andreopoulos B."/>
            <person name="Lu D."/>
            <person name="Skrede I."/>
            <person name="Drula E."/>
            <person name="Henrissat B."/>
            <person name="Morin E."/>
            <person name="Kohler A."/>
            <person name="Barry K."/>
            <person name="LaButti K."/>
            <person name="Morin E."/>
            <person name="Salamov A."/>
            <person name="Lipzen A."/>
            <person name="Mereny Z."/>
            <person name="Hegedus B."/>
            <person name="Baldrian P."/>
            <person name="Stursova M."/>
            <person name="Weitz H."/>
            <person name="Taylor A."/>
            <person name="Grigoriev I.V."/>
            <person name="Nagy L.G."/>
            <person name="Martin F."/>
            <person name="Kauserud H."/>
        </authorList>
    </citation>
    <scope>NUCLEOTIDE SEQUENCE</scope>
    <source>
        <strain evidence="5">CBHHK200</strain>
    </source>
</reference>
<evidence type="ECO:0000256" key="3">
    <source>
        <dbReference type="PROSITE-ProRule" id="PRU00023"/>
    </source>
</evidence>
<keyword evidence="1" id="KW-0677">Repeat</keyword>
<dbReference type="SMART" id="SM00248">
    <property type="entry name" value="ANK"/>
    <property type="match status" value="5"/>
</dbReference>
<comment type="caution">
    <text evidence="5">The sequence shown here is derived from an EMBL/GenBank/DDBJ whole genome shotgun (WGS) entry which is preliminary data.</text>
</comment>
<dbReference type="InterPro" id="IPR036770">
    <property type="entry name" value="Ankyrin_rpt-contain_sf"/>
</dbReference>
<dbReference type="AlphaFoldDB" id="A0AAD6T1U8"/>
<feature type="compositionally biased region" description="Polar residues" evidence="4">
    <location>
        <begin position="1027"/>
        <end position="1036"/>
    </location>
</feature>
<accession>A0AAD6T1U8</accession>
<dbReference type="Proteomes" id="UP001218188">
    <property type="component" value="Unassembled WGS sequence"/>
</dbReference>
<dbReference type="EMBL" id="JARJCM010000036">
    <property type="protein sequence ID" value="KAJ7037592.1"/>
    <property type="molecule type" value="Genomic_DNA"/>
</dbReference>
<evidence type="ECO:0000256" key="1">
    <source>
        <dbReference type="ARBA" id="ARBA00022737"/>
    </source>
</evidence>
<dbReference type="Gene3D" id="1.25.40.20">
    <property type="entry name" value="Ankyrin repeat-containing domain"/>
    <property type="match status" value="2"/>
</dbReference>
<dbReference type="InterPro" id="IPR002110">
    <property type="entry name" value="Ankyrin_rpt"/>
</dbReference>
<feature type="region of interest" description="Disordered" evidence="4">
    <location>
        <begin position="989"/>
        <end position="1036"/>
    </location>
</feature>
<evidence type="ECO:0000313" key="6">
    <source>
        <dbReference type="Proteomes" id="UP001218188"/>
    </source>
</evidence>
<proteinExistence type="predicted"/>
<feature type="repeat" description="ANK" evidence="3">
    <location>
        <begin position="374"/>
        <end position="406"/>
    </location>
</feature>
<evidence type="ECO:0000256" key="4">
    <source>
        <dbReference type="SAM" id="MobiDB-lite"/>
    </source>
</evidence>
<dbReference type="PROSITE" id="PS50088">
    <property type="entry name" value="ANK_REPEAT"/>
    <property type="match status" value="1"/>
</dbReference>
<dbReference type="SUPFAM" id="SSF48403">
    <property type="entry name" value="Ankyrin repeat"/>
    <property type="match status" value="1"/>
</dbReference>
<dbReference type="InterPro" id="IPR050889">
    <property type="entry name" value="Dendritic_Spine_Reg/Scaffold"/>
</dbReference>
<evidence type="ECO:0000313" key="5">
    <source>
        <dbReference type="EMBL" id="KAJ7037592.1"/>
    </source>
</evidence>
<name>A0AAD6T1U8_9AGAR</name>
<sequence length="1074" mass="115532">MADPDALRTLTDIMQLVDTVLPRMRTFNHTQPGRQKLLSDLESLRPVLSDLQHRVVADQGSNKLLEAKPLIEFKTSMRRLVQKLPKLTLWHHNWSRQEVNEFVDAVATFRTVVNFWLPLDPRAQSTPAAFHKSVIEHGGALTEVSESDQESIAQLPLKLVIDARAAVAASEDGDEKIIELFTQHDVVPNALALVAAARGGHQSIVQVLLAHGVDADAGALVAASEGGHESIVQVLLAHGAIPDASILMAAAGGGNENIGGGYQSIIELLIKHGAVPNASVLMAAARGGNEIIVSLLIKHGAVPDASVLMVAAGGGYQSIIELLIKHGARRAGYQSIIELLIKHGAVPDASILMRAAEGGYQNVVALLIEHGVVPTASALMAAIRSGNKPILKLLIAHGVDVDASALSAASHSGHESIIELLATVVREGPVKAEIDALTPADLNSEPSQVSTFVICSPKSARDQAPNNASFSSEDIQKLRNEYANGGSTVVVYRPEAASRNLGGPIAAMLAPDSPCLVIFGSIHDGWVLKAAKLLADESQFAVMIRSPSDNPIPTWERQGRPFGVPVVDLHTAEMTQGDEDFLITIQEDNNLDDVDYISITDSSESTASTADDDDDTGDLNTGGVLRLRGGAGEEKLYDPWFGPVHDVDVLLQVHPTIGNPYQVDLRTKIRFKTQPEYENRLRHGMECSEFIPPRTTAKMIHISTQGTTTSLTLTGGGSLMGGGANLTGTAGYAENDIQTDTIERQNDRITPKCKVYYQPGKRVEVDDTISEPFQIAYEATEDFNNNSKYPMDVQFSVGVHVVDREAVNDPGSTLPDIPDLPTTSFLIMNQTNLWMNSDLKSERQGILVLTVAHLPDVHSRAKISVLEKQTVKMGNNSPDVPTDTEPGKYRAKMSVAATTLPSEDKAVKPGIFKKLKNAAAVRSFLRRKTVPPSPKIENLFMHEFIARGWDLRLNEWRKQMYPSLTHTFRRVAPESSNVPVWQVVVEDRAPKAKGKHREQAPDPLEGQIPASTTDQGEGILSDAGSAAGSQQTSGYADTATSVTSLGTRVAATGGLIIPAYTQVAETTAGPSNSK</sequence>
<dbReference type="PANTHER" id="PTHR24166">
    <property type="entry name" value="ROLLING PEBBLES, ISOFORM B"/>
    <property type="match status" value="1"/>
</dbReference>
<dbReference type="PANTHER" id="PTHR24166:SF48">
    <property type="entry name" value="PROTEIN VAPYRIN"/>
    <property type="match status" value="1"/>
</dbReference>
<organism evidence="5 6">
    <name type="scientific">Mycena alexandri</name>
    <dbReference type="NCBI Taxonomy" id="1745969"/>
    <lineage>
        <taxon>Eukaryota</taxon>
        <taxon>Fungi</taxon>
        <taxon>Dikarya</taxon>
        <taxon>Basidiomycota</taxon>
        <taxon>Agaricomycotina</taxon>
        <taxon>Agaricomycetes</taxon>
        <taxon>Agaricomycetidae</taxon>
        <taxon>Agaricales</taxon>
        <taxon>Marasmiineae</taxon>
        <taxon>Mycenaceae</taxon>
        <taxon>Mycena</taxon>
    </lineage>
</organism>
<evidence type="ECO:0000256" key="2">
    <source>
        <dbReference type="ARBA" id="ARBA00023043"/>
    </source>
</evidence>
<dbReference type="Pfam" id="PF12796">
    <property type="entry name" value="Ank_2"/>
    <property type="match status" value="3"/>
</dbReference>
<gene>
    <name evidence="5" type="ORF">C8F04DRAFT_1256809</name>
</gene>
<keyword evidence="2 3" id="KW-0040">ANK repeat</keyword>